<protein>
    <recommendedName>
        <fullName evidence="1">Glycosyl transferase family 28 C-terminal domain-containing protein</fullName>
    </recommendedName>
</protein>
<gene>
    <name evidence="2" type="ORF">METZ01_LOCUS89306</name>
</gene>
<dbReference type="Pfam" id="PF04101">
    <property type="entry name" value="Glyco_tran_28_C"/>
    <property type="match status" value="1"/>
</dbReference>
<proteinExistence type="predicted"/>
<sequence length="175" mass="20111">PNQKFHDRLNNKVYVSVGLNKEESLFIFSHILRAAKNFPELQFIVLMANKKLKNKIGIRKKSNILAVDYLPNLSKLIESATMFITYGGYNSTMEIIASGTPSIIIPREDGGKVEQFVRSYVMKPYSLFKICSVKDLKNISKYIEEILKEYNNFPKECKFNLNGTKKTAEILSLYK</sequence>
<organism evidence="2">
    <name type="scientific">marine metagenome</name>
    <dbReference type="NCBI Taxonomy" id="408172"/>
    <lineage>
        <taxon>unclassified sequences</taxon>
        <taxon>metagenomes</taxon>
        <taxon>ecological metagenomes</taxon>
    </lineage>
</organism>
<feature type="domain" description="Glycosyl transferase family 28 C-terminal" evidence="1">
    <location>
        <begin position="41"/>
        <end position="156"/>
    </location>
</feature>
<name>A0A381V7V2_9ZZZZ</name>
<dbReference type="PANTHER" id="PTHR21015">
    <property type="entry name" value="UDP-N-ACETYLGLUCOSAMINE--N-ACETYLMURAMYL-(PENTAPEPTIDE) PYROPHOSPHORYL-UNDECAPRENOL N-ACETYLGLUCOSAMINE TRANSFERASE 1"/>
    <property type="match status" value="1"/>
</dbReference>
<dbReference type="GO" id="GO:0016758">
    <property type="term" value="F:hexosyltransferase activity"/>
    <property type="evidence" value="ECO:0007669"/>
    <property type="project" value="InterPro"/>
</dbReference>
<reference evidence="2" key="1">
    <citation type="submission" date="2018-05" db="EMBL/GenBank/DDBJ databases">
        <authorList>
            <person name="Lanie J.A."/>
            <person name="Ng W.-L."/>
            <person name="Kazmierczak K.M."/>
            <person name="Andrzejewski T.M."/>
            <person name="Davidsen T.M."/>
            <person name="Wayne K.J."/>
            <person name="Tettelin H."/>
            <person name="Glass J.I."/>
            <person name="Rusch D."/>
            <person name="Podicherti R."/>
            <person name="Tsui H.-C.T."/>
            <person name="Winkler M.E."/>
        </authorList>
    </citation>
    <scope>NUCLEOTIDE SEQUENCE</scope>
</reference>
<accession>A0A381V7V2</accession>
<dbReference type="Gene3D" id="3.40.50.2000">
    <property type="entry name" value="Glycogen Phosphorylase B"/>
    <property type="match status" value="1"/>
</dbReference>
<dbReference type="PANTHER" id="PTHR21015:SF22">
    <property type="entry name" value="GLYCOSYLTRANSFERASE"/>
    <property type="match status" value="1"/>
</dbReference>
<evidence type="ECO:0000259" key="1">
    <source>
        <dbReference type="Pfam" id="PF04101"/>
    </source>
</evidence>
<dbReference type="AlphaFoldDB" id="A0A381V7V2"/>
<dbReference type="SUPFAM" id="SSF53756">
    <property type="entry name" value="UDP-Glycosyltransferase/glycogen phosphorylase"/>
    <property type="match status" value="1"/>
</dbReference>
<dbReference type="EMBL" id="UINC01008088">
    <property type="protein sequence ID" value="SVA36452.1"/>
    <property type="molecule type" value="Genomic_DNA"/>
</dbReference>
<feature type="non-terminal residue" evidence="2">
    <location>
        <position position="1"/>
    </location>
</feature>
<dbReference type="InterPro" id="IPR007235">
    <property type="entry name" value="Glyco_trans_28_C"/>
</dbReference>
<evidence type="ECO:0000313" key="2">
    <source>
        <dbReference type="EMBL" id="SVA36452.1"/>
    </source>
</evidence>